<dbReference type="OrthoDB" id="2166610at2"/>
<accession>A0A2T4U2A7</accession>
<dbReference type="Proteomes" id="UP000240509">
    <property type="component" value="Unassembled WGS sequence"/>
</dbReference>
<protein>
    <submittedName>
        <fullName evidence="1">DUF2508 domain-containing protein</fullName>
    </submittedName>
</protein>
<dbReference type="EMBL" id="PZJJ01000045">
    <property type="protein sequence ID" value="PTL37527.1"/>
    <property type="molecule type" value="Genomic_DNA"/>
</dbReference>
<sequence>MQKSKKRKLRRKKDEELVACLEKVKKKAERQEKYIHYSFEAQEEILGEAKMERAKYLFLLREARERRTTLY</sequence>
<dbReference type="Pfam" id="PF10704">
    <property type="entry name" value="DUF2508"/>
    <property type="match status" value="1"/>
</dbReference>
<keyword evidence="2" id="KW-1185">Reference proteome</keyword>
<dbReference type="RefSeq" id="WP_107586219.1">
    <property type="nucleotide sequence ID" value="NZ_PZJJ01000045.1"/>
</dbReference>
<name>A0A2T4U2A7_9BACI</name>
<reference evidence="1 2" key="1">
    <citation type="submission" date="2018-03" db="EMBL/GenBank/DDBJ databases">
        <title>Alkalicoccus saliphilus sp. nov., isolated from a mineral pool.</title>
        <authorList>
            <person name="Zhao B."/>
        </authorList>
    </citation>
    <scope>NUCLEOTIDE SEQUENCE [LARGE SCALE GENOMIC DNA]</scope>
    <source>
        <strain evidence="1 2">6AG</strain>
    </source>
</reference>
<proteinExistence type="predicted"/>
<evidence type="ECO:0000313" key="2">
    <source>
        <dbReference type="Proteomes" id="UP000240509"/>
    </source>
</evidence>
<organism evidence="1 2">
    <name type="scientific">Alkalicoccus saliphilus</name>
    <dbReference type="NCBI Taxonomy" id="200989"/>
    <lineage>
        <taxon>Bacteria</taxon>
        <taxon>Bacillati</taxon>
        <taxon>Bacillota</taxon>
        <taxon>Bacilli</taxon>
        <taxon>Bacillales</taxon>
        <taxon>Bacillaceae</taxon>
        <taxon>Alkalicoccus</taxon>
    </lineage>
</organism>
<gene>
    <name evidence="1" type="ORF">C6Y45_15955</name>
</gene>
<evidence type="ECO:0000313" key="1">
    <source>
        <dbReference type="EMBL" id="PTL37527.1"/>
    </source>
</evidence>
<dbReference type="AlphaFoldDB" id="A0A2T4U2A7"/>
<dbReference type="InterPro" id="IPR019644">
    <property type="entry name" value="DUF2508"/>
</dbReference>
<comment type="caution">
    <text evidence="1">The sequence shown here is derived from an EMBL/GenBank/DDBJ whole genome shotgun (WGS) entry which is preliminary data.</text>
</comment>